<dbReference type="Proteomes" id="UP000257109">
    <property type="component" value="Unassembled WGS sequence"/>
</dbReference>
<feature type="non-terminal residue" evidence="1">
    <location>
        <position position="1"/>
    </location>
</feature>
<keyword evidence="2" id="KW-1185">Reference proteome</keyword>
<name>A0A371IAD8_MUCPR</name>
<reference evidence="1" key="1">
    <citation type="submission" date="2018-05" db="EMBL/GenBank/DDBJ databases">
        <title>Draft genome of Mucuna pruriens seed.</title>
        <authorList>
            <person name="Nnadi N.E."/>
            <person name="Vos R."/>
            <person name="Hasami M.H."/>
            <person name="Devisetty U.K."/>
            <person name="Aguiy J.C."/>
        </authorList>
    </citation>
    <scope>NUCLEOTIDE SEQUENCE [LARGE SCALE GENOMIC DNA]</scope>
    <source>
        <strain evidence="1">JCA_2017</strain>
    </source>
</reference>
<dbReference type="EMBL" id="QJKJ01000544">
    <property type="protein sequence ID" value="RDY11989.1"/>
    <property type="molecule type" value="Genomic_DNA"/>
</dbReference>
<protein>
    <submittedName>
        <fullName evidence="1">Uncharacterized protein</fullName>
    </submittedName>
</protein>
<dbReference type="AlphaFoldDB" id="A0A371IAD8"/>
<accession>A0A371IAD8</accession>
<evidence type="ECO:0000313" key="2">
    <source>
        <dbReference type="Proteomes" id="UP000257109"/>
    </source>
</evidence>
<comment type="caution">
    <text evidence="1">The sequence shown here is derived from an EMBL/GenBank/DDBJ whole genome shotgun (WGS) entry which is preliminary data.</text>
</comment>
<gene>
    <name evidence="1" type="ORF">CR513_03281</name>
</gene>
<sequence>MARRVYGICTSMEHPTDMYPTLQETKSDHLESIGAICGYKYRKQSYQTILSKFMSRAIFGSTIWIYPKCASMSKWLSAAESAIPSTTIPTTVTIENAITRQLTISGGPDEAVSNK</sequence>
<organism evidence="1 2">
    <name type="scientific">Mucuna pruriens</name>
    <name type="common">Velvet bean</name>
    <name type="synonym">Dolichos pruriens</name>
    <dbReference type="NCBI Taxonomy" id="157652"/>
    <lineage>
        <taxon>Eukaryota</taxon>
        <taxon>Viridiplantae</taxon>
        <taxon>Streptophyta</taxon>
        <taxon>Embryophyta</taxon>
        <taxon>Tracheophyta</taxon>
        <taxon>Spermatophyta</taxon>
        <taxon>Magnoliopsida</taxon>
        <taxon>eudicotyledons</taxon>
        <taxon>Gunneridae</taxon>
        <taxon>Pentapetalae</taxon>
        <taxon>rosids</taxon>
        <taxon>fabids</taxon>
        <taxon>Fabales</taxon>
        <taxon>Fabaceae</taxon>
        <taxon>Papilionoideae</taxon>
        <taxon>50 kb inversion clade</taxon>
        <taxon>NPAAA clade</taxon>
        <taxon>indigoferoid/millettioid clade</taxon>
        <taxon>Phaseoleae</taxon>
        <taxon>Mucuna</taxon>
    </lineage>
</organism>
<proteinExistence type="predicted"/>
<evidence type="ECO:0000313" key="1">
    <source>
        <dbReference type="EMBL" id="RDY11989.1"/>
    </source>
</evidence>